<proteinExistence type="predicted"/>
<keyword evidence="2" id="KW-0732">Signal</keyword>
<feature type="chain" id="PRO_5045878533" evidence="2">
    <location>
        <begin position="26"/>
        <end position="300"/>
    </location>
</feature>
<reference evidence="3 4" key="1">
    <citation type="submission" date="2020-08" db="EMBL/GenBank/DDBJ databases">
        <title>A Genomic Blueprint of the Chicken Gut Microbiome.</title>
        <authorList>
            <person name="Gilroy R."/>
            <person name="Ravi A."/>
            <person name="Getino M."/>
            <person name="Pursley I."/>
            <person name="Horton D.L."/>
            <person name="Alikhan N.-F."/>
            <person name="Baker D."/>
            <person name="Gharbi K."/>
            <person name="Hall N."/>
            <person name="Watson M."/>
            <person name="Adriaenssens E.M."/>
            <person name="Foster-Nyarko E."/>
            <person name="Jarju S."/>
            <person name="Secka A."/>
            <person name="Antonio M."/>
            <person name="Oren A."/>
            <person name="Chaudhuri R."/>
            <person name="La Ragione R.M."/>
            <person name="Hildebrand F."/>
            <person name="Pallen M.J."/>
        </authorList>
    </citation>
    <scope>NUCLEOTIDE SEQUENCE [LARGE SCALE GENOMIC DNA]</scope>
    <source>
        <strain evidence="3 4">Sa3CUA2</strain>
    </source>
</reference>
<feature type="region of interest" description="Disordered" evidence="1">
    <location>
        <begin position="236"/>
        <end position="300"/>
    </location>
</feature>
<evidence type="ECO:0000313" key="3">
    <source>
        <dbReference type="EMBL" id="MBD7917863.1"/>
    </source>
</evidence>
<dbReference type="Proteomes" id="UP000604241">
    <property type="component" value="Unassembled WGS sequence"/>
</dbReference>
<gene>
    <name evidence="3" type="ORF">H9657_06170</name>
</gene>
<feature type="signal peptide" evidence="2">
    <location>
        <begin position="1"/>
        <end position="25"/>
    </location>
</feature>
<dbReference type="RefSeq" id="WP_191781487.1">
    <property type="nucleotide sequence ID" value="NZ_JACSQV010000004.1"/>
</dbReference>
<organism evidence="3 4">
    <name type="scientific">Cellulomonas avistercoris</name>
    <dbReference type="NCBI Taxonomy" id="2762242"/>
    <lineage>
        <taxon>Bacteria</taxon>
        <taxon>Bacillati</taxon>
        <taxon>Actinomycetota</taxon>
        <taxon>Actinomycetes</taxon>
        <taxon>Micrococcales</taxon>
        <taxon>Cellulomonadaceae</taxon>
        <taxon>Cellulomonas</taxon>
    </lineage>
</organism>
<evidence type="ECO:0000313" key="4">
    <source>
        <dbReference type="Proteomes" id="UP000604241"/>
    </source>
</evidence>
<evidence type="ECO:0000256" key="1">
    <source>
        <dbReference type="SAM" id="MobiDB-lite"/>
    </source>
</evidence>
<comment type="caution">
    <text evidence="3">The sequence shown here is derived from an EMBL/GenBank/DDBJ whole genome shotgun (WGS) entry which is preliminary data.</text>
</comment>
<name>A0ABR8QBQ0_9CELL</name>
<feature type="compositionally biased region" description="Low complexity" evidence="1">
    <location>
        <begin position="236"/>
        <end position="261"/>
    </location>
</feature>
<protein>
    <submittedName>
        <fullName evidence="3">Uncharacterized protein</fullName>
    </submittedName>
</protein>
<feature type="compositionally biased region" description="Low complexity" evidence="1">
    <location>
        <begin position="278"/>
        <end position="287"/>
    </location>
</feature>
<sequence>MFTRRTTTAAAAALAAVLGVGVTTAQVGATTALWQDEVQLPGVTVVAAPTPDEPPIVIEPETPLDPIELPPGNALAFYYDVTLDLSKYELPIFLGLEHGWSAVSGSAAQFQGSNNEYWVDGSPTSILYREQSFTATGRARTWHLFYREGDTTRPAGYAETPVPAGATSITIRFKVHAVHYDYAPTASFLLSGGSGAASFYPPDATGAPSAEPAFQVPFTLPDLYWNGPAAGDALRTAAEQPATQPPSSSAAAAGVPATPSDVPEPAPDPAAPSPSPHPTSSGPTTDDVAPTRDEDLEASP</sequence>
<keyword evidence="4" id="KW-1185">Reference proteome</keyword>
<feature type="compositionally biased region" description="Pro residues" evidence="1">
    <location>
        <begin position="262"/>
        <end position="277"/>
    </location>
</feature>
<evidence type="ECO:0000256" key="2">
    <source>
        <dbReference type="SAM" id="SignalP"/>
    </source>
</evidence>
<dbReference type="EMBL" id="JACSQV010000004">
    <property type="protein sequence ID" value="MBD7917863.1"/>
    <property type="molecule type" value="Genomic_DNA"/>
</dbReference>
<accession>A0ABR8QBQ0</accession>